<evidence type="ECO:0000256" key="1">
    <source>
        <dbReference type="SAM" id="MobiDB-lite"/>
    </source>
</evidence>
<keyword evidence="3" id="KW-1185">Reference proteome</keyword>
<evidence type="ECO:0000313" key="3">
    <source>
        <dbReference type="Proteomes" id="UP000054270"/>
    </source>
</evidence>
<protein>
    <submittedName>
        <fullName evidence="2">Uncharacterized protein</fullName>
    </submittedName>
</protein>
<organism evidence="2 3">
    <name type="scientific">Hypholoma sublateritium (strain FD-334 SS-4)</name>
    <dbReference type="NCBI Taxonomy" id="945553"/>
    <lineage>
        <taxon>Eukaryota</taxon>
        <taxon>Fungi</taxon>
        <taxon>Dikarya</taxon>
        <taxon>Basidiomycota</taxon>
        <taxon>Agaricomycotina</taxon>
        <taxon>Agaricomycetes</taxon>
        <taxon>Agaricomycetidae</taxon>
        <taxon>Agaricales</taxon>
        <taxon>Agaricineae</taxon>
        <taxon>Strophariaceae</taxon>
        <taxon>Hypholoma</taxon>
    </lineage>
</organism>
<name>A0A0D2NJF5_HYPSF</name>
<dbReference type="AlphaFoldDB" id="A0A0D2NJF5"/>
<dbReference type="EMBL" id="KN817582">
    <property type="protein sequence ID" value="KJA19029.1"/>
    <property type="molecule type" value="Genomic_DNA"/>
</dbReference>
<gene>
    <name evidence="2" type="ORF">HYPSUDRAFT_69538</name>
</gene>
<sequence>MTPRGAGIAASRPRSPASHRICTPSPHPKYTDPACVLRPGAHTSALPSAFACGR</sequence>
<dbReference type="Proteomes" id="UP000054270">
    <property type="component" value="Unassembled WGS sequence"/>
</dbReference>
<accession>A0A0D2NJF5</accession>
<reference evidence="3" key="1">
    <citation type="submission" date="2014-04" db="EMBL/GenBank/DDBJ databases">
        <title>Evolutionary Origins and Diversification of the Mycorrhizal Mutualists.</title>
        <authorList>
            <consortium name="DOE Joint Genome Institute"/>
            <consortium name="Mycorrhizal Genomics Consortium"/>
            <person name="Kohler A."/>
            <person name="Kuo A."/>
            <person name="Nagy L.G."/>
            <person name="Floudas D."/>
            <person name="Copeland A."/>
            <person name="Barry K.W."/>
            <person name="Cichocki N."/>
            <person name="Veneault-Fourrey C."/>
            <person name="LaButti K."/>
            <person name="Lindquist E.A."/>
            <person name="Lipzen A."/>
            <person name="Lundell T."/>
            <person name="Morin E."/>
            <person name="Murat C."/>
            <person name="Riley R."/>
            <person name="Ohm R."/>
            <person name="Sun H."/>
            <person name="Tunlid A."/>
            <person name="Henrissat B."/>
            <person name="Grigoriev I.V."/>
            <person name="Hibbett D.S."/>
            <person name="Martin F."/>
        </authorList>
    </citation>
    <scope>NUCLEOTIDE SEQUENCE [LARGE SCALE GENOMIC DNA]</scope>
    <source>
        <strain evidence="3">FD-334 SS-4</strain>
    </source>
</reference>
<evidence type="ECO:0000313" key="2">
    <source>
        <dbReference type="EMBL" id="KJA19029.1"/>
    </source>
</evidence>
<proteinExistence type="predicted"/>
<feature type="region of interest" description="Disordered" evidence="1">
    <location>
        <begin position="1"/>
        <end position="26"/>
    </location>
</feature>